<proteinExistence type="predicted"/>
<protein>
    <submittedName>
        <fullName evidence="2">Uncharacterized protein</fullName>
    </submittedName>
</protein>
<gene>
    <name evidence="2" type="ORF">B1P95_18460</name>
    <name evidence="1" type="ORF">GBM73_17885</name>
</gene>
<evidence type="ECO:0000313" key="3">
    <source>
        <dbReference type="Proteomes" id="UP000191171"/>
    </source>
</evidence>
<reference evidence="1 4" key="2">
    <citation type="submission" date="2019-10" db="EMBL/GenBank/DDBJ databases">
        <title>Evolutionary dynamics of vancomycin-resistant Enterococcus faecium during gastrointestinal tract colonization and bloodstream infection in immunocompromised pediatric patients.</title>
        <authorList>
            <person name="Chilambi G.S."/>
            <person name="Nordstrom H.R."/>
            <person name="Evans D.R."/>
            <person name="Ferrolino J."/>
            <person name="Hayden R.T."/>
            <person name="Maron G.M."/>
            <person name="Vo A.N."/>
            <person name="Gilmore M.S."/>
            <person name="Wolf J."/>
            <person name="Rosch J.W."/>
            <person name="Van Tyne D."/>
        </authorList>
    </citation>
    <scope>NUCLEOTIDE SEQUENCE [LARGE SCALE GENOMIC DNA]</scope>
    <source>
        <strain evidence="1 4">VRECG27</strain>
    </source>
</reference>
<dbReference type="RefSeq" id="WP_002298420.1">
    <property type="nucleotide sequence ID" value="NZ_AP024843.1"/>
</dbReference>
<accession>A0A132ZA68</accession>
<dbReference type="EMBL" id="MVGJ01000649">
    <property type="protein sequence ID" value="OOL76178.1"/>
    <property type="molecule type" value="Genomic_DNA"/>
</dbReference>
<evidence type="ECO:0000313" key="1">
    <source>
        <dbReference type="EMBL" id="KAB7572099.1"/>
    </source>
</evidence>
<organism evidence="2 3">
    <name type="scientific">Enterococcus faecium</name>
    <name type="common">Streptococcus faecium</name>
    <dbReference type="NCBI Taxonomy" id="1352"/>
    <lineage>
        <taxon>Bacteria</taxon>
        <taxon>Bacillati</taxon>
        <taxon>Bacillota</taxon>
        <taxon>Bacilli</taxon>
        <taxon>Lactobacillales</taxon>
        <taxon>Enterococcaceae</taxon>
        <taxon>Enterococcus</taxon>
    </lineage>
</organism>
<dbReference type="Proteomes" id="UP000469871">
    <property type="component" value="Unassembled WGS sequence"/>
</dbReference>
<evidence type="ECO:0000313" key="4">
    <source>
        <dbReference type="Proteomes" id="UP000469871"/>
    </source>
</evidence>
<dbReference type="EMBL" id="WEFP01000019">
    <property type="protein sequence ID" value="KAB7572099.1"/>
    <property type="molecule type" value="Genomic_DNA"/>
</dbReference>
<name>A0A132ZA68_ENTFC</name>
<evidence type="ECO:0000313" key="2">
    <source>
        <dbReference type="EMBL" id="OOL76178.1"/>
    </source>
</evidence>
<comment type="caution">
    <text evidence="2">The sequence shown here is derived from an EMBL/GenBank/DDBJ whole genome shotgun (WGS) entry which is preliminary data.</text>
</comment>
<sequence>MTDLPEKMTIKNLADELGISKNTVRNQLVNAGYDLARYKDNGVIMLDKELIGVVRSIYRSKGGQLTGDLPVNDAGNDFPLEKENEFLREQLAEKDRHISELTEMIRDQQKLTLLQQQKNDQLLLENQELKNRKWWQFWK</sequence>
<reference evidence="2 3" key="1">
    <citation type="submission" date="2017-02" db="EMBL/GenBank/DDBJ databases">
        <title>Clonality and virulence of isolates of VRE in Hematopoietic Stem Cell Transplanted (HSCT) patients.</title>
        <authorList>
            <person name="Marchi A.P."/>
            <person name="Martins R.C."/>
            <person name="Marie S.K."/>
            <person name="Levin A.S."/>
            <person name="Costa S.F."/>
        </authorList>
    </citation>
    <scope>NUCLEOTIDE SEQUENCE [LARGE SCALE GENOMIC DNA]</scope>
    <source>
        <strain evidence="2 3">LIM1759</strain>
    </source>
</reference>
<dbReference type="AlphaFoldDB" id="A0A132ZA68"/>
<dbReference type="Proteomes" id="UP000191171">
    <property type="component" value="Unassembled WGS sequence"/>
</dbReference>